<name>A0A5E4BE97_MARMO</name>
<evidence type="ECO:0000313" key="2">
    <source>
        <dbReference type="EMBL" id="VTJ68074.1"/>
    </source>
</evidence>
<evidence type="ECO:0000313" key="3">
    <source>
        <dbReference type="Proteomes" id="UP000335636"/>
    </source>
</evidence>
<gene>
    <name evidence="1" type="ORF">GHT09_002882</name>
    <name evidence="2" type="ORF">MONAX_5E026210</name>
</gene>
<reference evidence="2 3" key="1">
    <citation type="submission" date="2019-04" db="EMBL/GenBank/DDBJ databases">
        <authorList>
            <person name="Alioto T."/>
            <person name="Alioto T."/>
        </authorList>
    </citation>
    <scope>NUCLEOTIDE SEQUENCE [LARGE SCALE GENOMIC DNA]</scope>
</reference>
<proteinExistence type="predicted"/>
<sequence>MPRKNLQEPFSAALSESEQGVDVAFLGTRAGLLRSSLFVGSEKVSDRMFLMPDDETSVFTMNNFPLWYRQASEQPAGSFVFNLRWAEGPGNPHPCALEL</sequence>
<evidence type="ECO:0000313" key="1">
    <source>
        <dbReference type="EMBL" id="KAF7466090.1"/>
    </source>
</evidence>
<dbReference type="Proteomes" id="UP000335636">
    <property type="component" value="Unassembled WGS sequence"/>
</dbReference>
<accession>A0A5E4BE97</accession>
<keyword evidence="3" id="KW-1185">Reference proteome</keyword>
<dbReference type="EMBL" id="CABDUW010000409">
    <property type="protein sequence ID" value="VTJ68074.1"/>
    <property type="molecule type" value="Genomic_DNA"/>
</dbReference>
<reference evidence="1" key="2">
    <citation type="submission" date="2020-08" db="EMBL/GenBank/DDBJ databases">
        <authorList>
            <person name="Shumante A."/>
            <person name="Zimin A.V."/>
            <person name="Puiu D."/>
            <person name="Salzberg S.L."/>
        </authorList>
    </citation>
    <scope>NUCLEOTIDE SEQUENCE</scope>
    <source>
        <strain evidence="1">WC2-LM</strain>
        <tissue evidence="1">Liver</tissue>
    </source>
</reference>
<organism evidence="2 3">
    <name type="scientific">Marmota monax</name>
    <name type="common">Woodchuck</name>
    <dbReference type="NCBI Taxonomy" id="9995"/>
    <lineage>
        <taxon>Eukaryota</taxon>
        <taxon>Metazoa</taxon>
        <taxon>Chordata</taxon>
        <taxon>Craniata</taxon>
        <taxon>Vertebrata</taxon>
        <taxon>Euteleostomi</taxon>
        <taxon>Mammalia</taxon>
        <taxon>Eutheria</taxon>
        <taxon>Euarchontoglires</taxon>
        <taxon>Glires</taxon>
        <taxon>Rodentia</taxon>
        <taxon>Sciuromorpha</taxon>
        <taxon>Sciuridae</taxon>
        <taxon>Xerinae</taxon>
        <taxon>Marmotini</taxon>
        <taxon>Marmota</taxon>
    </lineage>
</organism>
<dbReference type="AlphaFoldDB" id="A0A5E4BE97"/>
<protein>
    <submittedName>
        <fullName evidence="2">Uncharacterized protein</fullName>
    </submittedName>
</protein>
<dbReference type="EMBL" id="WJEC01007861">
    <property type="protein sequence ID" value="KAF7466090.1"/>
    <property type="molecule type" value="Genomic_DNA"/>
</dbReference>
<dbReference type="Proteomes" id="UP000662637">
    <property type="component" value="Unassembled WGS sequence"/>
</dbReference>